<feature type="transmembrane region" description="Helical" evidence="1">
    <location>
        <begin position="113"/>
        <end position="135"/>
    </location>
</feature>
<name>A0A5C6W220_9BACI</name>
<proteinExistence type="predicted"/>
<organism evidence="2 3">
    <name type="scientific">Metabacillus litoralis</name>
    <dbReference type="NCBI Taxonomy" id="152268"/>
    <lineage>
        <taxon>Bacteria</taxon>
        <taxon>Bacillati</taxon>
        <taxon>Bacillota</taxon>
        <taxon>Bacilli</taxon>
        <taxon>Bacillales</taxon>
        <taxon>Bacillaceae</taxon>
        <taxon>Metabacillus</taxon>
    </lineage>
</organism>
<keyword evidence="1" id="KW-0812">Transmembrane</keyword>
<protein>
    <submittedName>
        <fullName evidence="2">Uncharacterized protein</fullName>
    </submittedName>
</protein>
<feature type="transmembrane region" description="Helical" evidence="1">
    <location>
        <begin position="46"/>
        <end position="65"/>
    </location>
</feature>
<evidence type="ECO:0000313" key="2">
    <source>
        <dbReference type="EMBL" id="TXC91778.1"/>
    </source>
</evidence>
<evidence type="ECO:0000256" key="1">
    <source>
        <dbReference type="SAM" id="Phobius"/>
    </source>
</evidence>
<feature type="transmembrane region" description="Helical" evidence="1">
    <location>
        <begin position="85"/>
        <end position="101"/>
    </location>
</feature>
<dbReference type="AlphaFoldDB" id="A0A5C6W220"/>
<dbReference type="RefSeq" id="WP_146946495.1">
    <property type="nucleotide sequence ID" value="NZ_VOQF01000003.1"/>
</dbReference>
<dbReference type="Proteomes" id="UP000321363">
    <property type="component" value="Unassembled WGS sequence"/>
</dbReference>
<feature type="transmembrane region" description="Helical" evidence="1">
    <location>
        <begin position="12"/>
        <end position="34"/>
    </location>
</feature>
<dbReference type="OrthoDB" id="1796359at2"/>
<accession>A0A5C6W220</accession>
<gene>
    <name evidence="2" type="ORF">FS935_05170</name>
</gene>
<dbReference type="EMBL" id="VOQF01000003">
    <property type="protein sequence ID" value="TXC91778.1"/>
    <property type="molecule type" value="Genomic_DNA"/>
</dbReference>
<keyword evidence="3" id="KW-1185">Reference proteome</keyword>
<keyword evidence="1" id="KW-0472">Membrane</keyword>
<sequence length="136" mass="15922">MYDALQIGPFTIQYFLLIAVATFLLTYFILDSFLKDSEVKKLLKKHYWTIVFILFLSYKFGIVIFRPELLRSSSWIFMTGGEKGIYLGIFLAFSFLLWQVLRKNASIKAVIYMYGLVIVCFTILFQIIKIFVLSIL</sequence>
<keyword evidence="1" id="KW-1133">Transmembrane helix</keyword>
<comment type="caution">
    <text evidence="2">The sequence shown here is derived from an EMBL/GenBank/DDBJ whole genome shotgun (WGS) entry which is preliminary data.</text>
</comment>
<evidence type="ECO:0000313" key="3">
    <source>
        <dbReference type="Proteomes" id="UP000321363"/>
    </source>
</evidence>
<reference evidence="2 3" key="1">
    <citation type="journal article" date="2005" name="Int. J. Syst. Evol. Microbiol.">
        <title>Bacillus litoralis sp. nov., isolated from a tidal flat of the Yellow Sea in Korea.</title>
        <authorList>
            <person name="Yoon J.H."/>
            <person name="Oh T.K."/>
        </authorList>
    </citation>
    <scope>NUCLEOTIDE SEQUENCE [LARGE SCALE GENOMIC DNA]</scope>
    <source>
        <strain evidence="2 3">SW-211</strain>
    </source>
</reference>